<organism evidence="1 2">
    <name type="scientific">Nocardia lasii</name>
    <dbReference type="NCBI Taxonomy" id="1616107"/>
    <lineage>
        <taxon>Bacteria</taxon>
        <taxon>Bacillati</taxon>
        <taxon>Actinomycetota</taxon>
        <taxon>Actinomycetes</taxon>
        <taxon>Mycobacteriales</taxon>
        <taxon>Nocardiaceae</taxon>
        <taxon>Nocardia</taxon>
    </lineage>
</organism>
<dbReference type="Proteomes" id="UP001596223">
    <property type="component" value="Unassembled WGS sequence"/>
</dbReference>
<dbReference type="PANTHER" id="PTHR38479:SF2">
    <property type="entry name" value="WINGED HELIX DNA-BINDING DOMAIN-CONTAINING PROTEIN"/>
    <property type="match status" value="1"/>
</dbReference>
<dbReference type="GO" id="GO:0003677">
    <property type="term" value="F:DNA binding"/>
    <property type="evidence" value="ECO:0007669"/>
    <property type="project" value="UniProtKB-KW"/>
</dbReference>
<sequence>MLTIDVAQRRARLATRHRLAPSARVDDPVEIARSLVVLHATDPATVFLSVGARGLDLVPADVERALYDDRALLRMLAMRRTMFVAPTELLPVLQSSTCDALAHKQRRAYGRYIEQAGAVDGDISPWLAEVEAETHAALLARGAATGVQLSKDVPRLRTQIDTAPGKSYSKPTSITTWVLVVLGAEGRIVRGRPNGSWTSSQYTWSPVETWLPQGFSPLPPDQARVELVRKWLYTFGPAPVTDLKWWTGWTLTEVRKALAQLDITEVDLDGTPGIILTDDLAPVPAPEPWAALLPALDPTPMGWQSRAWFLGPHAPALFDTNGNIGPTIWADGRIVGGWAQRPDGEIATRLLEPVTPETRALIDHETTRTTTWYGPTRSIPRFRTPLQRELTT</sequence>
<protein>
    <submittedName>
        <fullName evidence="1">Winged helix DNA-binding domain-containing protein</fullName>
    </submittedName>
</protein>
<comment type="caution">
    <text evidence="1">The sequence shown here is derived from an EMBL/GenBank/DDBJ whole genome shotgun (WGS) entry which is preliminary data.</text>
</comment>
<evidence type="ECO:0000313" key="1">
    <source>
        <dbReference type="EMBL" id="MFC6014527.1"/>
    </source>
</evidence>
<dbReference type="InterPro" id="IPR009351">
    <property type="entry name" value="AlkZ-like"/>
</dbReference>
<keyword evidence="1" id="KW-0238">DNA-binding</keyword>
<keyword evidence="2" id="KW-1185">Reference proteome</keyword>
<dbReference type="EMBL" id="JBHSQN010000017">
    <property type="protein sequence ID" value="MFC6014527.1"/>
    <property type="molecule type" value="Genomic_DNA"/>
</dbReference>
<name>A0ABW1JZY8_9NOCA</name>
<dbReference type="PANTHER" id="PTHR38479">
    <property type="entry name" value="LMO0824 PROTEIN"/>
    <property type="match status" value="1"/>
</dbReference>
<gene>
    <name evidence="1" type="ORF">ACFP3H_26025</name>
</gene>
<accession>A0ABW1JZY8</accession>
<reference evidence="2" key="1">
    <citation type="journal article" date="2019" name="Int. J. Syst. Evol. Microbiol.">
        <title>The Global Catalogue of Microorganisms (GCM) 10K type strain sequencing project: providing services to taxonomists for standard genome sequencing and annotation.</title>
        <authorList>
            <consortium name="The Broad Institute Genomics Platform"/>
            <consortium name="The Broad Institute Genome Sequencing Center for Infectious Disease"/>
            <person name="Wu L."/>
            <person name="Ma J."/>
        </authorList>
    </citation>
    <scope>NUCLEOTIDE SEQUENCE [LARGE SCALE GENOMIC DNA]</scope>
    <source>
        <strain evidence="2">CCUG 36956</strain>
    </source>
</reference>
<proteinExistence type="predicted"/>
<dbReference type="RefSeq" id="WP_378609884.1">
    <property type="nucleotide sequence ID" value="NZ_JBHSQN010000017.1"/>
</dbReference>
<evidence type="ECO:0000313" key="2">
    <source>
        <dbReference type="Proteomes" id="UP001596223"/>
    </source>
</evidence>
<dbReference type="Pfam" id="PF06224">
    <property type="entry name" value="AlkZ-like"/>
    <property type="match status" value="1"/>
</dbReference>